<dbReference type="AlphaFoldDB" id="A0ABD2Q0J0"/>
<keyword evidence="2" id="KW-1185">Reference proteome</keyword>
<reference evidence="1 2" key="1">
    <citation type="submission" date="2024-11" db="EMBL/GenBank/DDBJ databases">
        <title>Adaptive evolution of stress response genes in parasites aligns with host niche diversity.</title>
        <authorList>
            <person name="Hahn C."/>
            <person name="Resl P."/>
        </authorList>
    </citation>
    <scope>NUCLEOTIDE SEQUENCE [LARGE SCALE GENOMIC DNA]</scope>
    <source>
        <strain evidence="1">EGGRZ-B1_66</strain>
        <tissue evidence="1">Body</tissue>
    </source>
</reference>
<protein>
    <submittedName>
        <fullName evidence="1">Uncharacterized protein</fullName>
    </submittedName>
</protein>
<gene>
    <name evidence="1" type="ORF">Ciccas_008242</name>
</gene>
<name>A0ABD2Q0J0_9PLAT</name>
<evidence type="ECO:0000313" key="1">
    <source>
        <dbReference type="EMBL" id="KAL3313160.1"/>
    </source>
</evidence>
<accession>A0ABD2Q0J0</accession>
<dbReference type="Proteomes" id="UP001626550">
    <property type="component" value="Unassembled WGS sequence"/>
</dbReference>
<evidence type="ECO:0000313" key="2">
    <source>
        <dbReference type="Proteomes" id="UP001626550"/>
    </source>
</evidence>
<comment type="caution">
    <text evidence="1">The sequence shown here is derived from an EMBL/GenBank/DDBJ whole genome shotgun (WGS) entry which is preliminary data.</text>
</comment>
<dbReference type="EMBL" id="JBJKFK010001418">
    <property type="protein sequence ID" value="KAL3313160.1"/>
    <property type="molecule type" value="Genomic_DNA"/>
</dbReference>
<organism evidence="1 2">
    <name type="scientific">Cichlidogyrus casuarinus</name>
    <dbReference type="NCBI Taxonomy" id="1844966"/>
    <lineage>
        <taxon>Eukaryota</taxon>
        <taxon>Metazoa</taxon>
        <taxon>Spiralia</taxon>
        <taxon>Lophotrochozoa</taxon>
        <taxon>Platyhelminthes</taxon>
        <taxon>Monogenea</taxon>
        <taxon>Monopisthocotylea</taxon>
        <taxon>Dactylogyridea</taxon>
        <taxon>Ancyrocephalidae</taxon>
        <taxon>Cichlidogyrus</taxon>
    </lineage>
</organism>
<proteinExistence type="predicted"/>
<sequence length="89" mass="10630">MSFAFDFDLQDADDERLNKFLAEEEKAPEQQKEQEFFLDSKIFKIDTSIGRDFFTINDPVQTRKDWLQNRTLVKNHISSMIKELKNAKR</sequence>